<sequence length="45" mass="5128">MELTQNQLNIDRLTCNSWIQPACTNSNSLHTRSLGSGIILFYFLL</sequence>
<evidence type="ECO:0000313" key="1">
    <source>
        <dbReference type="EMBL" id="MBX47631.1"/>
    </source>
</evidence>
<organism evidence="1">
    <name type="scientific">Rhizophora mucronata</name>
    <name type="common">Asiatic mangrove</name>
    <dbReference type="NCBI Taxonomy" id="61149"/>
    <lineage>
        <taxon>Eukaryota</taxon>
        <taxon>Viridiplantae</taxon>
        <taxon>Streptophyta</taxon>
        <taxon>Embryophyta</taxon>
        <taxon>Tracheophyta</taxon>
        <taxon>Spermatophyta</taxon>
        <taxon>Magnoliopsida</taxon>
        <taxon>eudicotyledons</taxon>
        <taxon>Gunneridae</taxon>
        <taxon>Pentapetalae</taxon>
        <taxon>rosids</taxon>
        <taxon>fabids</taxon>
        <taxon>Malpighiales</taxon>
        <taxon>Rhizophoraceae</taxon>
        <taxon>Rhizophora</taxon>
    </lineage>
</organism>
<proteinExistence type="predicted"/>
<name>A0A2P2NZ22_RHIMU</name>
<accession>A0A2P2NZ22</accession>
<protein>
    <submittedName>
        <fullName evidence="1">Uncharacterized protein</fullName>
    </submittedName>
</protein>
<dbReference type="EMBL" id="GGEC01067147">
    <property type="protein sequence ID" value="MBX47631.1"/>
    <property type="molecule type" value="Transcribed_RNA"/>
</dbReference>
<reference evidence="1" key="1">
    <citation type="submission" date="2018-02" db="EMBL/GenBank/DDBJ databases">
        <title>Rhizophora mucronata_Transcriptome.</title>
        <authorList>
            <person name="Meera S.P."/>
            <person name="Sreeshan A."/>
            <person name="Augustine A."/>
        </authorList>
    </citation>
    <scope>NUCLEOTIDE SEQUENCE</scope>
    <source>
        <tissue evidence="1">Leaf</tissue>
    </source>
</reference>
<dbReference type="AlphaFoldDB" id="A0A2P2NZ22"/>